<dbReference type="InterPro" id="IPR003171">
    <property type="entry name" value="Mehydrof_redctse-like"/>
</dbReference>
<evidence type="ECO:0000256" key="4">
    <source>
        <dbReference type="ARBA" id="ARBA00022630"/>
    </source>
</evidence>
<dbReference type="Gene3D" id="3.20.20.220">
    <property type="match status" value="1"/>
</dbReference>
<gene>
    <name evidence="10" type="ORF">LQ327_11040</name>
</gene>
<evidence type="ECO:0000256" key="1">
    <source>
        <dbReference type="ARBA" id="ARBA00001974"/>
    </source>
</evidence>
<reference evidence="10 11" key="1">
    <citation type="submission" date="2021-11" db="EMBL/GenBank/DDBJ databases">
        <title>Draft genome sequence of Actinomycetospora sp. SF1 isolated from the rhizosphere soil.</title>
        <authorList>
            <person name="Duangmal K."/>
            <person name="Chantavorakit T."/>
        </authorList>
    </citation>
    <scope>NUCLEOTIDE SEQUENCE [LARGE SCALE GENOMIC DNA]</scope>
    <source>
        <strain evidence="10 11">TBRC 5722</strain>
    </source>
</reference>
<keyword evidence="8" id="KW-0862">Zinc</keyword>
<feature type="binding site" evidence="8">
    <location>
        <position position="282"/>
    </location>
    <ligand>
        <name>Zn(2+)</name>
        <dbReference type="ChEBI" id="CHEBI:29105"/>
    </ligand>
</feature>
<organism evidence="10 11">
    <name type="scientific">Actinomycetospora endophytica</name>
    <dbReference type="NCBI Taxonomy" id="2291215"/>
    <lineage>
        <taxon>Bacteria</taxon>
        <taxon>Bacillati</taxon>
        <taxon>Actinomycetota</taxon>
        <taxon>Actinomycetes</taxon>
        <taxon>Pseudonocardiales</taxon>
        <taxon>Pseudonocardiaceae</taxon>
        <taxon>Actinomycetospora</taxon>
    </lineage>
</organism>
<keyword evidence="6" id="KW-0274">FAD</keyword>
<feature type="domain" description="Hcy-binding" evidence="9">
    <location>
        <begin position="1"/>
        <end position="296"/>
    </location>
</feature>
<dbReference type="RefSeq" id="WP_230733306.1">
    <property type="nucleotide sequence ID" value="NZ_JAJNDB010000002.1"/>
</dbReference>
<dbReference type="Pfam" id="PF02219">
    <property type="entry name" value="MTHFR"/>
    <property type="match status" value="1"/>
</dbReference>
<evidence type="ECO:0000313" key="10">
    <source>
        <dbReference type="EMBL" id="MCD2193910.1"/>
    </source>
</evidence>
<evidence type="ECO:0000256" key="2">
    <source>
        <dbReference type="ARBA" id="ARBA00004777"/>
    </source>
</evidence>
<evidence type="ECO:0000256" key="7">
    <source>
        <dbReference type="ARBA" id="ARBA00023002"/>
    </source>
</evidence>
<dbReference type="EMBL" id="JAJNDB010000002">
    <property type="protein sequence ID" value="MCD2193910.1"/>
    <property type="molecule type" value="Genomic_DNA"/>
</dbReference>
<dbReference type="Pfam" id="PF02574">
    <property type="entry name" value="S-methyl_trans"/>
    <property type="match status" value="1"/>
</dbReference>
<comment type="pathway">
    <text evidence="2">One-carbon metabolism; tetrahydrofolate interconversion.</text>
</comment>
<comment type="caution">
    <text evidence="10">The sequence shown here is derived from an EMBL/GenBank/DDBJ whole genome shotgun (WGS) entry which is preliminary data.</text>
</comment>
<dbReference type="SUPFAM" id="SSF51730">
    <property type="entry name" value="FAD-linked oxidoreductase"/>
    <property type="match status" value="1"/>
</dbReference>
<feature type="binding site" evidence="8">
    <location>
        <position position="213"/>
    </location>
    <ligand>
        <name>Zn(2+)</name>
        <dbReference type="ChEBI" id="CHEBI:29105"/>
    </ligand>
</feature>
<keyword evidence="8" id="KW-0479">Metal-binding</keyword>
<keyword evidence="4" id="KW-0285">Flavoprotein</keyword>
<dbReference type="PANTHER" id="PTHR11103:SF18">
    <property type="entry name" value="SLR1189 PROTEIN"/>
    <property type="match status" value="1"/>
</dbReference>
<evidence type="ECO:0000256" key="5">
    <source>
        <dbReference type="ARBA" id="ARBA00022679"/>
    </source>
</evidence>
<evidence type="ECO:0000313" key="11">
    <source>
        <dbReference type="Proteomes" id="UP001199469"/>
    </source>
</evidence>
<comment type="cofactor">
    <cofactor evidence="1">
        <name>FAD</name>
        <dbReference type="ChEBI" id="CHEBI:57692"/>
    </cofactor>
</comment>
<proteinExistence type="predicted"/>
<evidence type="ECO:0000259" key="9">
    <source>
        <dbReference type="PROSITE" id="PS50970"/>
    </source>
</evidence>
<keyword evidence="5 8" id="KW-0808">Transferase</keyword>
<dbReference type="InterPro" id="IPR029041">
    <property type="entry name" value="FAD-linked_oxidoreductase-like"/>
</dbReference>
<dbReference type="PANTHER" id="PTHR11103">
    <property type="entry name" value="SLR1189 PROTEIN"/>
    <property type="match status" value="1"/>
</dbReference>
<feature type="binding site" evidence="8">
    <location>
        <position position="281"/>
    </location>
    <ligand>
        <name>Zn(2+)</name>
        <dbReference type="ChEBI" id="CHEBI:29105"/>
    </ligand>
</feature>
<sequence length="639" mass="65423">MTGFDEALRAGPLLADGAMGTLAQATGARSEGSGSELALFAPELVGALHRRYLDAGAQVLQTHTYGAIRPRLARHGLADRVRDVNLAAARLARRTVEDAAPGRPVYVAGSVSPATSPRAAPPPDPATVRAAVREQVAALDEGGVDLVVLETFACADELVEALEAAREVSDLPIIAQATFADEDGTPVTTHGETPEQVAAIVGALRPVAVGSNCTLGPQGLLTVVRRMATVVPDGVLVTALPNAGLPHVVSDRSVRFASDAEHFGRYAAHYVAAGASLVGGCCGTTPAHVAAAARALTEGPLLTGTPDPPSSPVVVTGAAATEEAPDDGSGPVPGPGRGALAGWLDARAGRRRTLLVAEATVPGPDDLSVARGRAALGAGAQVLWSGRERSRRPLTTAAAVAAALHERTAADVMLTVTSWNTSRMALQADLLGLDALGVHALVCETGNPPVHADRPVRDGVWEVDAVGLVELATSLARGVDPDGSPLPVACPFRVGVRVTPGSDDLDRELARVRTKVEAGAEYLVTRPVYELDRLSRVLDGLDATGVRVPVLLTVAPLSGFAEAEQLRHEVPDIVLPDAVLEGARRAGEDPEPGLELASGLVAEAVGDGLVDGVVVRRPGPPAALAEAVSRLGAALGVRA</sequence>
<keyword evidence="3 8" id="KW-0489">Methyltransferase</keyword>
<keyword evidence="11" id="KW-1185">Reference proteome</keyword>
<comment type="cofactor">
    <cofactor evidence="8">
        <name>Zn(2+)</name>
        <dbReference type="ChEBI" id="CHEBI:29105"/>
    </cofactor>
</comment>
<evidence type="ECO:0000256" key="8">
    <source>
        <dbReference type="PROSITE-ProRule" id="PRU00333"/>
    </source>
</evidence>
<accession>A0ABS8P8R7</accession>
<dbReference type="Gene3D" id="3.20.20.330">
    <property type="entry name" value="Homocysteine-binding-like domain"/>
    <property type="match status" value="1"/>
</dbReference>
<name>A0ABS8P8R7_9PSEU</name>
<evidence type="ECO:0000256" key="6">
    <source>
        <dbReference type="ARBA" id="ARBA00022827"/>
    </source>
</evidence>
<keyword evidence="7" id="KW-0560">Oxidoreductase</keyword>
<dbReference type="PROSITE" id="PS50970">
    <property type="entry name" value="HCY"/>
    <property type="match status" value="1"/>
</dbReference>
<protein>
    <submittedName>
        <fullName evidence="10">Homocysteine S-methyltransferase family protein</fullName>
    </submittedName>
</protein>
<evidence type="ECO:0000256" key="3">
    <source>
        <dbReference type="ARBA" id="ARBA00022603"/>
    </source>
</evidence>
<dbReference type="Proteomes" id="UP001199469">
    <property type="component" value="Unassembled WGS sequence"/>
</dbReference>
<dbReference type="InterPro" id="IPR003726">
    <property type="entry name" value="HCY_dom"/>
</dbReference>
<dbReference type="InterPro" id="IPR036589">
    <property type="entry name" value="HCY_dom_sf"/>
</dbReference>
<dbReference type="SUPFAM" id="SSF82282">
    <property type="entry name" value="Homocysteine S-methyltransferase"/>
    <property type="match status" value="1"/>
</dbReference>